<dbReference type="FunFam" id="2.40.30.170:FF:000010">
    <property type="entry name" value="Efflux RND transporter periplasmic adaptor subunit"/>
    <property type="match status" value="1"/>
</dbReference>
<dbReference type="PANTHER" id="PTHR32347">
    <property type="entry name" value="EFFLUX SYSTEM COMPONENT YKNX-RELATED"/>
    <property type="match status" value="1"/>
</dbReference>
<dbReference type="Pfam" id="PF25881">
    <property type="entry name" value="HH_YBHG"/>
    <property type="match status" value="1"/>
</dbReference>
<evidence type="ECO:0000256" key="1">
    <source>
        <dbReference type="ARBA" id="ARBA00004196"/>
    </source>
</evidence>
<dbReference type="EMBL" id="AP021874">
    <property type="protein sequence ID" value="BBO72123.1"/>
    <property type="molecule type" value="Genomic_DNA"/>
</dbReference>
<keyword evidence="7" id="KW-1185">Reference proteome</keyword>
<evidence type="ECO:0000256" key="3">
    <source>
        <dbReference type="ARBA" id="ARBA00023054"/>
    </source>
</evidence>
<dbReference type="Gene3D" id="2.40.50.100">
    <property type="match status" value="2"/>
</dbReference>
<comment type="similarity">
    <text evidence="2">Belongs to the membrane fusion protein (MFP) (TC 8.A.1) family.</text>
</comment>
<proteinExistence type="inferred from homology"/>
<dbReference type="InterPro" id="IPR059052">
    <property type="entry name" value="HH_YbhG-like"/>
</dbReference>
<gene>
    <name evidence="6" type="primary">ybhG</name>
    <name evidence="6" type="ORF">DSCA_60530</name>
</gene>
<dbReference type="Gene3D" id="1.10.287.470">
    <property type="entry name" value="Helix hairpin bin"/>
    <property type="match status" value="2"/>
</dbReference>
<dbReference type="AlphaFoldDB" id="A0A5K7YVU2"/>
<dbReference type="OrthoDB" id="9778236at2"/>
<feature type="domain" description="YbhG-like alpha-helical hairpin" evidence="4">
    <location>
        <begin position="120"/>
        <end position="237"/>
    </location>
</feature>
<dbReference type="PRINTS" id="PR01490">
    <property type="entry name" value="RTXTOXIND"/>
</dbReference>
<dbReference type="KEGG" id="dalk:DSCA_60530"/>
<evidence type="ECO:0000259" key="5">
    <source>
        <dbReference type="Pfam" id="PF25990"/>
    </source>
</evidence>
<dbReference type="PANTHER" id="PTHR32347:SF29">
    <property type="entry name" value="UPF0194 MEMBRANE PROTEIN YBHG"/>
    <property type="match status" value="1"/>
</dbReference>
<feature type="domain" description="YknX-like beta-barrel" evidence="5">
    <location>
        <begin position="310"/>
        <end position="386"/>
    </location>
</feature>
<reference evidence="6 7" key="1">
    <citation type="submission" date="2019-11" db="EMBL/GenBank/DDBJ databases">
        <title>Comparative genomics of hydrocarbon-degrading Desulfosarcina strains.</title>
        <authorList>
            <person name="Watanabe M."/>
            <person name="Kojima H."/>
            <person name="Fukui M."/>
        </authorList>
    </citation>
    <scope>NUCLEOTIDE SEQUENCE [LARGE SCALE GENOMIC DNA]</scope>
    <source>
        <strain evidence="6 7">PL12</strain>
    </source>
</reference>
<organism evidence="6 7">
    <name type="scientific">Desulfosarcina alkanivorans</name>
    <dbReference type="NCBI Taxonomy" id="571177"/>
    <lineage>
        <taxon>Bacteria</taxon>
        <taxon>Pseudomonadati</taxon>
        <taxon>Thermodesulfobacteriota</taxon>
        <taxon>Desulfobacteria</taxon>
        <taxon>Desulfobacterales</taxon>
        <taxon>Desulfosarcinaceae</taxon>
        <taxon>Desulfosarcina</taxon>
    </lineage>
</organism>
<evidence type="ECO:0000313" key="7">
    <source>
        <dbReference type="Proteomes" id="UP000427906"/>
    </source>
</evidence>
<dbReference type="InterPro" id="IPR050465">
    <property type="entry name" value="UPF0194_transport"/>
</dbReference>
<comment type="subcellular location">
    <subcellularLocation>
        <location evidence="1">Cell envelope</location>
    </subcellularLocation>
</comment>
<evidence type="ECO:0000256" key="2">
    <source>
        <dbReference type="ARBA" id="ARBA00009477"/>
    </source>
</evidence>
<dbReference type="Gene3D" id="2.40.30.170">
    <property type="match status" value="1"/>
</dbReference>
<protein>
    <submittedName>
        <fullName evidence="6">Hemolysin secretion protein D</fullName>
    </submittedName>
</protein>
<dbReference type="RefSeq" id="WP_155319876.1">
    <property type="nucleotide sequence ID" value="NZ_AP021874.1"/>
</dbReference>
<evidence type="ECO:0000313" key="6">
    <source>
        <dbReference type="EMBL" id="BBO72123.1"/>
    </source>
</evidence>
<dbReference type="SUPFAM" id="SSF111369">
    <property type="entry name" value="HlyD-like secretion proteins"/>
    <property type="match status" value="2"/>
</dbReference>
<dbReference type="Proteomes" id="UP000427906">
    <property type="component" value="Chromosome"/>
</dbReference>
<sequence>MRKRIAIIILITAAALTVMAWNLYVGKNAVDGRIHLSGNMDVTQVDLAFKIAGRLRQRLVDEGHPVTRGQRVAILDDTDQQFQLEKADAELAYALSVLSELEAGSRPEEIDRAAARVRQARFALNERIAGSRDQEIAEAQADLKRAMADEQTARSELALAQSDFNRYAAVFEEGGISRQTFEVYRTRLETAKNARKAAVSRRQATGQRLSLRQEGSRSEQIDQARWILAQAEADYALVAAGPRKETIGQAKARVAAADAVLKIARQQVAETELFAPFDGVVLSTSAEAGAYVNPGTTVLTVGDTEHIWLRAYVTETDLGRIRRGQSARVTIDAYPDRSWTGTISFISSEAEFTPKSVQTYKERRNLVYRIKIQLSNPDGALKPGMPADAIIEVES</sequence>
<name>A0A5K7YVU2_9BACT</name>
<keyword evidence="3" id="KW-0175">Coiled coil</keyword>
<accession>A0A5K7YVU2</accession>
<dbReference type="InterPro" id="IPR058636">
    <property type="entry name" value="Beta-barrel_YknX"/>
</dbReference>
<evidence type="ECO:0000259" key="4">
    <source>
        <dbReference type="Pfam" id="PF25881"/>
    </source>
</evidence>
<dbReference type="GO" id="GO:0042597">
    <property type="term" value="C:periplasmic space"/>
    <property type="evidence" value="ECO:0007669"/>
    <property type="project" value="UniProtKB-SubCell"/>
</dbReference>
<dbReference type="Pfam" id="PF25990">
    <property type="entry name" value="Beta-barrel_YknX"/>
    <property type="match status" value="1"/>
</dbReference>